<evidence type="ECO:0000256" key="1">
    <source>
        <dbReference type="HAMAP-Rule" id="MF_00652"/>
    </source>
</evidence>
<dbReference type="EMBL" id="NWBP01000033">
    <property type="protein sequence ID" value="PCC82053.1"/>
    <property type="molecule type" value="Genomic_DNA"/>
</dbReference>
<sequence length="246" mass="26536">MLILLPPSETKAPGGTGAPLDFGALSFPSLNPARQEIAQALASLEVDEAMIQLKLSEKLRGEAEANQVIYSSPTLPAIERYTGVLYDALDAATLSDAARSHLAIGSALFGIVRADDLIPHYRLSGGTKLSGNTMKSWWGKAITEALEEVAAHELVVDMRSGTYQQLGKLKTAATVRVESVQPDGSRKVISHFNKHYKGLLARHVLSQPVLPTTFEEFSAAAASFPEWETEIRGSERAPELVLVLDS</sequence>
<name>A0A2A4AGK0_9CORY</name>
<proteinExistence type="inferred from homology"/>
<organism evidence="2 3">
    <name type="scientific">Corynebacterium accolens</name>
    <dbReference type="NCBI Taxonomy" id="38284"/>
    <lineage>
        <taxon>Bacteria</taxon>
        <taxon>Bacillati</taxon>
        <taxon>Actinomycetota</taxon>
        <taxon>Actinomycetes</taxon>
        <taxon>Mycobacteriales</taxon>
        <taxon>Corynebacteriaceae</taxon>
        <taxon>Corynebacterium</taxon>
    </lineage>
</organism>
<protein>
    <recommendedName>
        <fullName evidence="1">UPF0246 protein COM45_10090</fullName>
    </recommendedName>
</protein>
<gene>
    <name evidence="2" type="ORF">COM45_10090</name>
</gene>
<dbReference type="PANTHER" id="PTHR30283">
    <property type="entry name" value="PEROXIDE STRESS RESPONSE PROTEIN YAAA"/>
    <property type="match status" value="1"/>
</dbReference>
<dbReference type="HAMAP" id="MF_00652">
    <property type="entry name" value="UPF0246"/>
    <property type="match status" value="1"/>
</dbReference>
<evidence type="ECO:0000313" key="3">
    <source>
        <dbReference type="Proteomes" id="UP000218690"/>
    </source>
</evidence>
<reference evidence="2 3" key="1">
    <citation type="submission" date="2017-09" db="EMBL/GenBank/DDBJ databases">
        <title>Draft Genome Sequence of Corynebacterium accolens AH4003.</title>
        <authorList>
            <person name="Chen Y."/>
            <person name="Oosthuysen W.F."/>
            <person name="Kelley S."/>
            <person name="Horswill A."/>
        </authorList>
    </citation>
    <scope>NUCLEOTIDE SEQUENCE [LARGE SCALE GENOMIC DNA]</scope>
    <source>
        <strain evidence="2 3">AH4003</strain>
    </source>
</reference>
<dbReference type="GO" id="GO:0005829">
    <property type="term" value="C:cytosol"/>
    <property type="evidence" value="ECO:0007669"/>
    <property type="project" value="TreeGrafter"/>
</dbReference>
<dbReference type="Proteomes" id="UP000218690">
    <property type="component" value="Unassembled WGS sequence"/>
</dbReference>
<dbReference type="PANTHER" id="PTHR30283:SF4">
    <property type="entry name" value="PEROXIDE STRESS RESISTANCE PROTEIN YAAA"/>
    <property type="match status" value="1"/>
</dbReference>
<dbReference type="NCBIfam" id="NF002546">
    <property type="entry name" value="PRK02101.2-4"/>
    <property type="match status" value="1"/>
</dbReference>
<evidence type="ECO:0000313" key="2">
    <source>
        <dbReference type="EMBL" id="PCC82053.1"/>
    </source>
</evidence>
<dbReference type="Pfam" id="PF03883">
    <property type="entry name" value="H2O2_YaaD"/>
    <property type="match status" value="1"/>
</dbReference>
<dbReference type="GO" id="GO:0033194">
    <property type="term" value="P:response to hydroperoxide"/>
    <property type="evidence" value="ECO:0007669"/>
    <property type="project" value="TreeGrafter"/>
</dbReference>
<dbReference type="InterPro" id="IPR005583">
    <property type="entry name" value="YaaA"/>
</dbReference>
<comment type="similarity">
    <text evidence="1">Belongs to the UPF0246 family.</text>
</comment>
<comment type="caution">
    <text evidence="2">The sequence shown here is derived from an EMBL/GenBank/DDBJ whole genome shotgun (WGS) entry which is preliminary data.</text>
</comment>
<dbReference type="AlphaFoldDB" id="A0A2A4AGK0"/>
<accession>A0A2A4AGK0</accession>